<dbReference type="OrthoDB" id="8896696at2"/>
<dbReference type="PANTHER" id="PTHR37812:SF1">
    <property type="entry name" value="MU-LIKE PROPHAGE FLUMU PROTEIN C"/>
    <property type="match status" value="1"/>
</dbReference>
<dbReference type="Gene3D" id="1.10.10.60">
    <property type="entry name" value="Homeodomain-like"/>
    <property type="match status" value="1"/>
</dbReference>
<sequence length="118" mass="13302">MAAHDLERLIGREALATLAQVAGGLDLYIPARVPMDGPLLDLPLAAQERLARYAGGTRLYIPKLCGEMRRIRDAQIRAAYDDGERVQDIARRFRLSERRLWAILGSPQTEDERQTALF</sequence>
<feature type="domain" description="Mor transcription activator" evidence="1">
    <location>
        <begin position="46"/>
        <end position="109"/>
    </location>
</feature>
<dbReference type="InterPro" id="IPR009057">
    <property type="entry name" value="Homeodomain-like_sf"/>
</dbReference>
<comment type="caution">
    <text evidence="2">The sequence shown here is derived from an EMBL/GenBank/DDBJ whole genome shotgun (WGS) entry which is preliminary data.</text>
</comment>
<dbReference type="PANTHER" id="PTHR37812">
    <property type="entry name" value="MU-LIKE PROPHAGE FLUMU PROTEIN C"/>
    <property type="match status" value="1"/>
</dbReference>
<evidence type="ECO:0000313" key="2">
    <source>
        <dbReference type="EMBL" id="TDQ40983.1"/>
    </source>
</evidence>
<dbReference type="EMBL" id="SNYL01000014">
    <property type="protein sequence ID" value="TDQ40983.1"/>
    <property type="molecule type" value="Genomic_DNA"/>
</dbReference>
<protein>
    <submittedName>
        <fullName evidence="2">Mor transcription activator family protein</fullName>
    </submittedName>
</protein>
<reference evidence="2 3" key="1">
    <citation type="submission" date="2019-03" db="EMBL/GenBank/DDBJ databases">
        <title>Genomic Encyclopedia of Type Strains, Phase IV (KMG-IV): sequencing the most valuable type-strain genomes for metagenomic binning, comparative biology and taxonomic classification.</title>
        <authorList>
            <person name="Goeker M."/>
        </authorList>
    </citation>
    <scope>NUCLEOTIDE SEQUENCE [LARGE SCALE GENOMIC DNA]</scope>
    <source>
        <strain evidence="2 3">DSM 19605</strain>
    </source>
</reference>
<dbReference type="AlphaFoldDB" id="A0A4R6U7T0"/>
<evidence type="ECO:0000313" key="3">
    <source>
        <dbReference type="Proteomes" id="UP000295510"/>
    </source>
</evidence>
<dbReference type="InterPro" id="IPR014875">
    <property type="entry name" value="Mor_transcription_activator"/>
</dbReference>
<dbReference type="SUPFAM" id="SSF46689">
    <property type="entry name" value="Homeodomain-like"/>
    <property type="match status" value="1"/>
</dbReference>
<dbReference type="RefSeq" id="WP_133598652.1">
    <property type="nucleotide sequence ID" value="NZ_SNYL01000014.1"/>
</dbReference>
<proteinExistence type="predicted"/>
<dbReference type="Proteomes" id="UP000295510">
    <property type="component" value="Unassembled WGS sequence"/>
</dbReference>
<dbReference type="Pfam" id="PF08765">
    <property type="entry name" value="Mor"/>
    <property type="match status" value="1"/>
</dbReference>
<dbReference type="InterPro" id="IPR052411">
    <property type="entry name" value="c-mor_Regulatory_Protein"/>
</dbReference>
<name>A0A4R6U7T0_9BURK</name>
<accession>A0A4R6U7T0</accession>
<evidence type="ECO:0000259" key="1">
    <source>
        <dbReference type="Pfam" id="PF08765"/>
    </source>
</evidence>
<keyword evidence="3" id="KW-1185">Reference proteome</keyword>
<organism evidence="2 3">
    <name type="scientific">Tepidicella xavieri</name>
    <dbReference type="NCBI Taxonomy" id="360241"/>
    <lineage>
        <taxon>Bacteria</taxon>
        <taxon>Pseudomonadati</taxon>
        <taxon>Pseudomonadota</taxon>
        <taxon>Betaproteobacteria</taxon>
        <taxon>Burkholderiales</taxon>
        <taxon>Tepidicella</taxon>
    </lineage>
</organism>
<gene>
    <name evidence="2" type="ORF">DFR43_11468</name>
</gene>